<dbReference type="GO" id="GO:0031956">
    <property type="term" value="F:medium-chain fatty acid-CoA ligase activity"/>
    <property type="evidence" value="ECO:0007669"/>
    <property type="project" value="TreeGrafter"/>
</dbReference>
<dbReference type="AlphaFoldDB" id="A0A6P0CAX5"/>
<dbReference type="Pfam" id="PF13193">
    <property type="entry name" value="AMP-binding_C"/>
    <property type="match status" value="1"/>
</dbReference>
<dbReference type="InterPro" id="IPR025110">
    <property type="entry name" value="AMP-bd_C"/>
</dbReference>
<dbReference type="PANTHER" id="PTHR43201:SF32">
    <property type="entry name" value="2-SUCCINYLBENZOATE--COA LIGASE, CHLOROPLASTIC_PEROXISOMAL"/>
    <property type="match status" value="1"/>
</dbReference>
<organism evidence="3 4">
    <name type="scientific">Sulfitobacter sediminilitoris</name>
    <dbReference type="NCBI Taxonomy" id="2698830"/>
    <lineage>
        <taxon>Bacteria</taxon>
        <taxon>Pseudomonadati</taxon>
        <taxon>Pseudomonadota</taxon>
        <taxon>Alphaproteobacteria</taxon>
        <taxon>Rhodobacterales</taxon>
        <taxon>Roseobacteraceae</taxon>
        <taxon>Sulfitobacter</taxon>
    </lineage>
</organism>
<dbReference type="InterPro" id="IPR020845">
    <property type="entry name" value="AMP-binding_CS"/>
</dbReference>
<evidence type="ECO:0000313" key="4">
    <source>
        <dbReference type="Proteomes" id="UP000468591"/>
    </source>
</evidence>
<proteinExistence type="predicted"/>
<evidence type="ECO:0000259" key="2">
    <source>
        <dbReference type="Pfam" id="PF13193"/>
    </source>
</evidence>
<accession>A0A6P0CAX5</accession>
<comment type="caution">
    <text evidence="3">The sequence shown here is derived from an EMBL/GenBank/DDBJ whole genome shotgun (WGS) entry which is preliminary data.</text>
</comment>
<dbReference type="InterPro" id="IPR045851">
    <property type="entry name" value="AMP-bd_C_sf"/>
</dbReference>
<dbReference type="InterPro" id="IPR042099">
    <property type="entry name" value="ANL_N_sf"/>
</dbReference>
<name>A0A6P0CAX5_9RHOB</name>
<dbReference type="InterPro" id="IPR000873">
    <property type="entry name" value="AMP-dep_synth/lig_dom"/>
</dbReference>
<dbReference type="PROSITE" id="PS00455">
    <property type="entry name" value="AMP_BINDING"/>
    <property type="match status" value="1"/>
</dbReference>
<dbReference type="GO" id="GO:0006631">
    <property type="term" value="P:fatty acid metabolic process"/>
    <property type="evidence" value="ECO:0007669"/>
    <property type="project" value="TreeGrafter"/>
</dbReference>
<dbReference type="RefSeq" id="WP_164353231.1">
    <property type="nucleotide sequence ID" value="NZ_JAABNT010000004.1"/>
</dbReference>
<feature type="domain" description="AMP-dependent synthetase/ligase" evidence="1">
    <location>
        <begin position="37"/>
        <end position="421"/>
    </location>
</feature>
<feature type="domain" description="AMP-binding enzyme C-terminal" evidence="2">
    <location>
        <begin position="472"/>
        <end position="547"/>
    </location>
</feature>
<keyword evidence="4" id="KW-1185">Reference proteome</keyword>
<protein>
    <submittedName>
        <fullName evidence="3">AMP-binding protein</fullName>
    </submittedName>
</protein>
<gene>
    <name evidence="3" type="ORF">GV827_07725</name>
</gene>
<sequence>MANLGEQPIRTQSDISKFEAEMTLDERLPEQSILEVFTNSAKRDPDATALTMLMTGAEDEQPRRVTYAQLLGQIRRAANLFAEIGGEAPGVAYMLPSLIETHVTLWGAETAGYAVPINFLLQPESIAELLKTSGAKILVALGPHPQLDIWQKALALREQIPDLLMARVSPPGTPPEDGVIDLADALAAQPDDHLTFGEARSGDDLAAYFHTGGTTGVPKLVAHTHRSQLVAAFGGAVMCGFRSDDVFTATFPLFHVAGTIVGGLSCFMAGVELLVMTPAGLRNPAVVASFWRLVADYDVTLVGGVPTAIGAVLQTPIGDHDISRVRAGATGASLLPPAVGQKFKEVTGCPLFEILGMTEASGLISIDPLSGSGTTGSVGWALPYTDVDVLKLESDGSLGEVCDVGEIGVIAIRGLHISPGYSDPRHNDDVFANGLLNSGDLGYKDEKGCLYVAGRSKDLIIRSGHNIDPAMIENAMSTHPAVALAAAVGMPDPYAGELPMCFVQVQASENVSVEDLMDHARKTIDERPAWPKIIEVIDEIPLTSVGKIFKPSLRCDAAKLVVSNLLRDELELPDAQVQVEAGGPRGLCVTVGLSESDAPSLSRVEQRLQDFLFETRVTVGS</sequence>
<evidence type="ECO:0000313" key="3">
    <source>
        <dbReference type="EMBL" id="NEK22288.1"/>
    </source>
</evidence>
<dbReference type="EMBL" id="JAABNT010000004">
    <property type="protein sequence ID" value="NEK22288.1"/>
    <property type="molecule type" value="Genomic_DNA"/>
</dbReference>
<dbReference type="Proteomes" id="UP000468591">
    <property type="component" value="Unassembled WGS sequence"/>
</dbReference>
<dbReference type="SUPFAM" id="SSF56801">
    <property type="entry name" value="Acetyl-CoA synthetase-like"/>
    <property type="match status" value="1"/>
</dbReference>
<reference evidence="3 4" key="1">
    <citation type="submission" date="2020-01" db="EMBL/GenBank/DDBJ databases">
        <title>Sulfitobacter sediminilitoris sp. nov., isolated from a tidal flat.</title>
        <authorList>
            <person name="Park S."/>
            <person name="Yoon J.-H."/>
        </authorList>
    </citation>
    <scope>NUCLEOTIDE SEQUENCE [LARGE SCALE GENOMIC DNA]</scope>
    <source>
        <strain evidence="3 4">JBTF-M27</strain>
    </source>
</reference>
<evidence type="ECO:0000259" key="1">
    <source>
        <dbReference type="Pfam" id="PF00501"/>
    </source>
</evidence>
<dbReference type="Gene3D" id="3.40.50.12780">
    <property type="entry name" value="N-terminal domain of ligase-like"/>
    <property type="match status" value="1"/>
</dbReference>
<dbReference type="Gene3D" id="3.30.300.30">
    <property type="match status" value="1"/>
</dbReference>
<dbReference type="PANTHER" id="PTHR43201">
    <property type="entry name" value="ACYL-COA SYNTHETASE"/>
    <property type="match status" value="1"/>
</dbReference>
<dbReference type="Pfam" id="PF00501">
    <property type="entry name" value="AMP-binding"/>
    <property type="match status" value="1"/>
</dbReference>